<feature type="chain" id="PRO_5012068207" description="Peptidase C39-like domain-containing protein" evidence="1">
    <location>
        <begin position="16"/>
        <end position="318"/>
    </location>
</feature>
<comment type="caution">
    <text evidence="2">The sequence shown here is derived from an EMBL/GenBank/DDBJ whole genome shotgun (WGS) entry which is preliminary data.</text>
</comment>
<feature type="signal peptide" evidence="1">
    <location>
        <begin position="1"/>
        <end position="15"/>
    </location>
</feature>
<dbReference type="AlphaFoldDB" id="A0A0M0K1G6"/>
<proteinExistence type="predicted"/>
<organism evidence="2 3">
    <name type="scientific">Chrysochromulina tobinii</name>
    <dbReference type="NCBI Taxonomy" id="1460289"/>
    <lineage>
        <taxon>Eukaryota</taxon>
        <taxon>Haptista</taxon>
        <taxon>Haptophyta</taxon>
        <taxon>Prymnesiophyceae</taxon>
        <taxon>Prymnesiales</taxon>
        <taxon>Chrysochromulinaceae</taxon>
        <taxon>Chrysochromulina</taxon>
    </lineage>
</organism>
<dbReference type="EMBL" id="JWZX01001717">
    <property type="protein sequence ID" value="KOO32645.1"/>
    <property type="molecule type" value="Genomic_DNA"/>
</dbReference>
<evidence type="ECO:0000313" key="3">
    <source>
        <dbReference type="Proteomes" id="UP000037460"/>
    </source>
</evidence>
<protein>
    <recommendedName>
        <fullName evidence="4">Peptidase C39-like domain-containing protein</fullName>
    </recommendedName>
</protein>
<dbReference type="Proteomes" id="UP000037460">
    <property type="component" value="Unassembled WGS sequence"/>
</dbReference>
<evidence type="ECO:0000256" key="1">
    <source>
        <dbReference type="SAM" id="SignalP"/>
    </source>
</evidence>
<gene>
    <name evidence="2" type="ORF">Ctob_014541</name>
</gene>
<evidence type="ECO:0008006" key="4">
    <source>
        <dbReference type="Google" id="ProtNLM"/>
    </source>
</evidence>
<keyword evidence="1" id="KW-0732">Signal</keyword>
<name>A0A0M0K1G6_9EUKA</name>
<reference evidence="3" key="1">
    <citation type="journal article" date="2015" name="PLoS Genet.">
        <title>Genome Sequence and Transcriptome Analyses of Chrysochromulina tobin: Metabolic Tools for Enhanced Algal Fitness in the Prominent Order Prymnesiales (Haptophyceae).</title>
        <authorList>
            <person name="Hovde B.T."/>
            <person name="Deodato C.R."/>
            <person name="Hunsperger H.M."/>
            <person name="Ryken S.A."/>
            <person name="Yost W."/>
            <person name="Jha R.K."/>
            <person name="Patterson J."/>
            <person name="Monnat R.J. Jr."/>
            <person name="Barlow S.B."/>
            <person name="Starkenburg S.R."/>
            <person name="Cattolico R.A."/>
        </authorList>
    </citation>
    <scope>NUCLEOTIDE SEQUENCE</scope>
    <source>
        <strain evidence="3">CCMP291</strain>
    </source>
</reference>
<accession>A0A0M0K1G6</accession>
<dbReference type="OrthoDB" id="2148356at2759"/>
<sequence length="318" mass="34458">MRALLSLSWLALAIGVPEIPTITWDLRDTSGNLIKDRQQWQKNDGYCGETSFMMAGMHLAGQYVSEYDVRAAANPSLSDRAAQAHQLLIGDVGSTDTNDKAASDKLKLRYAFYSPTTPSTGNVGEYLGWIKAQLRRGRAPTICVYCKDCGNVEYDHIVTAISYESTSNDDLFHPGDAFTYCDHLGAYPSGNADDGDYTASDWQAIAANGGIDASSCIHTVVNSLSDPFFGSRADADARTSYTMPDDVRNYGIAHLGPVDLNNELLQVEMTSDKTFEAPEIQTFSVGNGARPASMDLTLTITVSGLSTDPTKQYVLCLA</sequence>
<keyword evidence="3" id="KW-1185">Reference proteome</keyword>
<evidence type="ECO:0000313" key="2">
    <source>
        <dbReference type="EMBL" id="KOO32645.1"/>
    </source>
</evidence>